<dbReference type="STRING" id="134849.SAMN05443668_12075"/>
<keyword evidence="3" id="KW-1185">Reference proteome</keyword>
<reference evidence="2 3" key="1">
    <citation type="submission" date="2016-11" db="EMBL/GenBank/DDBJ databases">
        <authorList>
            <person name="Jaros S."/>
            <person name="Januszkiewicz K."/>
            <person name="Wedrychowicz H."/>
        </authorList>
    </citation>
    <scope>NUCLEOTIDE SEQUENCE [LARGE SCALE GENOMIC DNA]</scope>
    <source>
        <strain evidence="2 3">DSM 46144</strain>
    </source>
</reference>
<dbReference type="AlphaFoldDB" id="A0A1M7RLQ6"/>
<sequence>MLTTGLGERVVADVLTLAPDLLGDGGQGLVYEVTAVHGRVLPNAVVYKEYRPEWRDRVDAGVLRDLVRFRRTAGSVTRQFLDERTAWPETVVERDGRAVGFLMQRVPAAFLRPLALPGTGQPCQVQHLLNDEDYLRRAGVEVDDLWRLAFLRDVAETLSVLHRFGVAVGDLSPLNVYPNLDGTPRCFFVDCDAMALRGRSVLPQAQTGGWAAPPGAALATEQSDAYKLALLAVRLFAGDQQTQDPAALSRASARLGALARTGLTADVGTRPAPVDWLQALTVISTEPGAGSATPLPNRSRAALGAGNVTRTAGRGTWRVARWIGSALWWVLRRVGRWIAAWRGWEVVRNALLAALVLSVLFLVGYAGVKFVGHLRANEAKEVAAILAKSEEDYGRMVALLPAEKWSCESGPRPTIGAGDDQLDVIDALTEVTKSRADLRRDVQELDLRWVADEDELTEQLSIAMTESYLADESFTEAARRWCPDPKRAKDARDRGHEHSTTANLAKDEVLRLWADIAPDHGLRVPENI</sequence>
<gene>
    <name evidence="2" type="ORF">SAMN05443668_12075</name>
</gene>
<evidence type="ECO:0000313" key="3">
    <source>
        <dbReference type="Proteomes" id="UP000184440"/>
    </source>
</evidence>
<evidence type="ECO:0000256" key="1">
    <source>
        <dbReference type="SAM" id="Phobius"/>
    </source>
</evidence>
<accession>A0A1M7RLQ6</accession>
<dbReference type="Proteomes" id="UP000184440">
    <property type="component" value="Unassembled WGS sequence"/>
</dbReference>
<protein>
    <recommendedName>
        <fullName evidence="4">Protein kinase domain-containing protein</fullName>
    </recommendedName>
</protein>
<name>A0A1M7RLQ6_9ACTN</name>
<feature type="transmembrane region" description="Helical" evidence="1">
    <location>
        <begin position="350"/>
        <end position="368"/>
    </location>
</feature>
<keyword evidence="1" id="KW-1133">Transmembrane helix</keyword>
<dbReference type="EMBL" id="FRCS01000020">
    <property type="protein sequence ID" value="SHN47119.1"/>
    <property type="molecule type" value="Genomic_DNA"/>
</dbReference>
<keyword evidence="1" id="KW-0812">Transmembrane</keyword>
<dbReference type="SUPFAM" id="SSF56112">
    <property type="entry name" value="Protein kinase-like (PK-like)"/>
    <property type="match status" value="1"/>
</dbReference>
<proteinExistence type="predicted"/>
<dbReference type="Gene3D" id="1.10.510.10">
    <property type="entry name" value="Transferase(Phosphotransferase) domain 1"/>
    <property type="match status" value="1"/>
</dbReference>
<evidence type="ECO:0000313" key="2">
    <source>
        <dbReference type="EMBL" id="SHN47119.1"/>
    </source>
</evidence>
<organism evidence="2 3">
    <name type="scientific">Cryptosporangium aurantiacum</name>
    <dbReference type="NCBI Taxonomy" id="134849"/>
    <lineage>
        <taxon>Bacteria</taxon>
        <taxon>Bacillati</taxon>
        <taxon>Actinomycetota</taxon>
        <taxon>Actinomycetes</taxon>
        <taxon>Cryptosporangiales</taxon>
        <taxon>Cryptosporangiaceae</taxon>
        <taxon>Cryptosporangium</taxon>
    </lineage>
</organism>
<evidence type="ECO:0008006" key="4">
    <source>
        <dbReference type="Google" id="ProtNLM"/>
    </source>
</evidence>
<keyword evidence="1" id="KW-0472">Membrane</keyword>
<dbReference type="RefSeq" id="WP_073264685.1">
    <property type="nucleotide sequence ID" value="NZ_FRCS01000020.1"/>
</dbReference>
<dbReference type="InterPro" id="IPR011009">
    <property type="entry name" value="Kinase-like_dom_sf"/>
</dbReference>